<dbReference type="PANTHER" id="PTHR31111:SF100">
    <property type="entry name" value="F-BOX DOMAIN-CONTAINING PROTEIN"/>
    <property type="match status" value="1"/>
</dbReference>
<reference evidence="3 4" key="1">
    <citation type="journal article" date="2013" name="Front. Plant Sci.">
        <title>The Reference Genome of the Halophytic Plant Eutrema salsugineum.</title>
        <authorList>
            <person name="Yang R."/>
            <person name="Jarvis D.E."/>
            <person name="Chen H."/>
            <person name="Beilstein M.A."/>
            <person name="Grimwood J."/>
            <person name="Jenkins J."/>
            <person name="Shu S."/>
            <person name="Prochnik S."/>
            <person name="Xin M."/>
            <person name="Ma C."/>
            <person name="Schmutz J."/>
            <person name="Wing R.A."/>
            <person name="Mitchell-Olds T."/>
            <person name="Schumaker K.S."/>
            <person name="Wang X."/>
        </authorList>
    </citation>
    <scope>NUCLEOTIDE SEQUENCE [LARGE SCALE GENOMIC DNA]</scope>
</reference>
<dbReference type="InterPro" id="IPR001810">
    <property type="entry name" value="F-box_dom"/>
</dbReference>
<dbReference type="AlphaFoldDB" id="V4L262"/>
<proteinExistence type="predicted"/>
<protein>
    <recommendedName>
        <fullName evidence="2">F-box domain-containing protein</fullName>
    </recommendedName>
</protein>
<sequence>MASSLKRDGNVNEEDKKDRSPIEVDPIPHDLELEIMTRLPGKYLMRFLRLSKMWSSIIRSQRFVDSYYAMSSATRSRFTISFSNGPNICETLLFIFSSSYEKEESSSLATNLEMVIPSLHGFSDGSDCYSVNGLIGCSGLFTVCNPSTKKVTTFPYLGPFTLFFLFDKYLKFI</sequence>
<dbReference type="EMBL" id="KI517683">
    <property type="protein sequence ID" value="ESQ33848.1"/>
    <property type="molecule type" value="Genomic_DNA"/>
</dbReference>
<dbReference type="OMA" id="GPNICET"/>
<gene>
    <name evidence="3" type="ORF">EUTSA_v10009556mg</name>
</gene>
<evidence type="ECO:0000313" key="4">
    <source>
        <dbReference type="Proteomes" id="UP000030689"/>
    </source>
</evidence>
<dbReference type="SUPFAM" id="SSF81383">
    <property type="entry name" value="F-box domain"/>
    <property type="match status" value="1"/>
</dbReference>
<feature type="region of interest" description="Disordered" evidence="1">
    <location>
        <begin position="1"/>
        <end position="23"/>
    </location>
</feature>
<evidence type="ECO:0000313" key="3">
    <source>
        <dbReference type="EMBL" id="ESQ33848.1"/>
    </source>
</evidence>
<organism evidence="3 4">
    <name type="scientific">Eutrema salsugineum</name>
    <name type="common">Saltwater cress</name>
    <name type="synonym">Sisymbrium salsugineum</name>
    <dbReference type="NCBI Taxonomy" id="72664"/>
    <lineage>
        <taxon>Eukaryota</taxon>
        <taxon>Viridiplantae</taxon>
        <taxon>Streptophyta</taxon>
        <taxon>Embryophyta</taxon>
        <taxon>Tracheophyta</taxon>
        <taxon>Spermatophyta</taxon>
        <taxon>Magnoliopsida</taxon>
        <taxon>eudicotyledons</taxon>
        <taxon>Gunneridae</taxon>
        <taxon>Pentapetalae</taxon>
        <taxon>rosids</taxon>
        <taxon>malvids</taxon>
        <taxon>Brassicales</taxon>
        <taxon>Brassicaceae</taxon>
        <taxon>Eutremeae</taxon>
        <taxon>Eutrema</taxon>
    </lineage>
</organism>
<dbReference type="Pfam" id="PF00646">
    <property type="entry name" value="F-box"/>
    <property type="match status" value="1"/>
</dbReference>
<name>V4L262_EUTSA</name>
<dbReference type="Gramene" id="ESQ33848">
    <property type="protein sequence ID" value="ESQ33848"/>
    <property type="gene ID" value="EUTSA_v10009556mg"/>
</dbReference>
<dbReference type="PROSITE" id="PS50181">
    <property type="entry name" value="FBOX"/>
    <property type="match status" value="1"/>
</dbReference>
<evidence type="ECO:0000256" key="1">
    <source>
        <dbReference type="SAM" id="MobiDB-lite"/>
    </source>
</evidence>
<dbReference type="PANTHER" id="PTHR31111">
    <property type="entry name" value="BNAA05G37150D PROTEIN-RELATED"/>
    <property type="match status" value="1"/>
</dbReference>
<evidence type="ECO:0000259" key="2">
    <source>
        <dbReference type="PROSITE" id="PS50181"/>
    </source>
</evidence>
<keyword evidence="4" id="KW-1185">Reference proteome</keyword>
<dbReference type="KEGG" id="eus:EUTSA_v10009556mg"/>
<accession>V4L262</accession>
<feature type="domain" description="F-box" evidence="2">
    <location>
        <begin position="21"/>
        <end position="71"/>
    </location>
</feature>
<dbReference type="Proteomes" id="UP000030689">
    <property type="component" value="Unassembled WGS sequence"/>
</dbReference>
<dbReference type="InterPro" id="IPR036047">
    <property type="entry name" value="F-box-like_dom_sf"/>
</dbReference>